<dbReference type="PANTHER" id="PTHR43080:SF2">
    <property type="entry name" value="CBS DOMAIN-CONTAINING PROTEIN"/>
    <property type="match status" value="1"/>
</dbReference>
<keyword evidence="5" id="KW-1185">Reference proteome</keyword>
<keyword evidence="1 2" id="KW-0129">CBS domain</keyword>
<dbReference type="SMART" id="SM00116">
    <property type="entry name" value="CBS"/>
    <property type="match status" value="2"/>
</dbReference>
<dbReference type="PANTHER" id="PTHR43080">
    <property type="entry name" value="CBS DOMAIN-CONTAINING PROTEIN CBSX3, MITOCHONDRIAL"/>
    <property type="match status" value="1"/>
</dbReference>
<name>A0ABV3TXZ9_9GAMM</name>
<accession>A0ABV3TXZ9</accession>
<dbReference type="InterPro" id="IPR051257">
    <property type="entry name" value="Diverse_CBS-Domain"/>
</dbReference>
<dbReference type="EMBL" id="JBFRYB010000001">
    <property type="protein sequence ID" value="MEX1666488.1"/>
    <property type="molecule type" value="Genomic_DNA"/>
</dbReference>
<proteinExistence type="predicted"/>
<evidence type="ECO:0000313" key="5">
    <source>
        <dbReference type="Proteomes" id="UP001557484"/>
    </source>
</evidence>
<reference evidence="4 5" key="1">
    <citation type="journal article" date="2011" name="Int. J. Syst. Evol. Microbiol.">
        <title>Zhongshania antarctica gen. nov., sp. nov. and Zhongshania guokunii sp. nov., gammaproteobacteria respectively isolated from coastal attached (fast) ice and surface seawater of the Antarctic.</title>
        <authorList>
            <person name="Li H.J."/>
            <person name="Zhang X.Y."/>
            <person name="Chen C.X."/>
            <person name="Zhang Y.J."/>
            <person name="Gao Z.M."/>
            <person name="Yu Y."/>
            <person name="Chen X.L."/>
            <person name="Chen B."/>
            <person name="Zhang Y.Z."/>
        </authorList>
    </citation>
    <scope>NUCLEOTIDE SEQUENCE [LARGE SCALE GENOMIC DNA]</scope>
    <source>
        <strain evidence="4 5">R06B22</strain>
    </source>
</reference>
<feature type="domain" description="CBS" evidence="3">
    <location>
        <begin position="11"/>
        <end position="68"/>
    </location>
</feature>
<dbReference type="PROSITE" id="PS51371">
    <property type="entry name" value="CBS"/>
    <property type="match status" value="2"/>
</dbReference>
<dbReference type="Pfam" id="PF00571">
    <property type="entry name" value="CBS"/>
    <property type="match status" value="2"/>
</dbReference>
<dbReference type="SUPFAM" id="SSF54631">
    <property type="entry name" value="CBS-domain pair"/>
    <property type="match status" value="1"/>
</dbReference>
<evidence type="ECO:0000313" key="4">
    <source>
        <dbReference type="EMBL" id="MEX1666488.1"/>
    </source>
</evidence>
<evidence type="ECO:0000256" key="1">
    <source>
        <dbReference type="ARBA" id="ARBA00023122"/>
    </source>
</evidence>
<dbReference type="Proteomes" id="UP001557484">
    <property type="component" value="Unassembled WGS sequence"/>
</dbReference>
<dbReference type="RefSeq" id="WP_368376562.1">
    <property type="nucleotide sequence ID" value="NZ_JBFRYB010000001.1"/>
</dbReference>
<dbReference type="InterPro" id="IPR046342">
    <property type="entry name" value="CBS_dom_sf"/>
</dbReference>
<protein>
    <submittedName>
        <fullName evidence="4">CBS domain-containing protein</fullName>
    </submittedName>
</protein>
<evidence type="ECO:0000256" key="2">
    <source>
        <dbReference type="PROSITE-ProRule" id="PRU00703"/>
    </source>
</evidence>
<feature type="domain" description="CBS" evidence="3">
    <location>
        <begin position="85"/>
        <end position="141"/>
    </location>
</feature>
<sequence>MTVAIRADAVMSKPVVTIMADDRLSKVSRMFREQKLHHLLVVDGKEFVGIVSDRDFFRSIGPRAELPVATEAEAAALNKRVHQVMSRHPICVREDQSVDDVMELFIKHKISCVPVIDGHGFPVGIVSWRDIIKLLHSRSATSPAST</sequence>
<dbReference type="CDD" id="cd04584">
    <property type="entry name" value="CBS_pair_AcuB_like"/>
    <property type="match status" value="1"/>
</dbReference>
<dbReference type="InterPro" id="IPR000644">
    <property type="entry name" value="CBS_dom"/>
</dbReference>
<organism evidence="4 5">
    <name type="scientific">Zhongshania arctica</name>
    <dbReference type="NCBI Taxonomy" id="3238302"/>
    <lineage>
        <taxon>Bacteria</taxon>
        <taxon>Pseudomonadati</taxon>
        <taxon>Pseudomonadota</taxon>
        <taxon>Gammaproteobacteria</taxon>
        <taxon>Cellvibrionales</taxon>
        <taxon>Spongiibacteraceae</taxon>
        <taxon>Zhongshania</taxon>
    </lineage>
</organism>
<comment type="caution">
    <text evidence="4">The sequence shown here is derived from an EMBL/GenBank/DDBJ whole genome shotgun (WGS) entry which is preliminary data.</text>
</comment>
<evidence type="ECO:0000259" key="3">
    <source>
        <dbReference type="PROSITE" id="PS51371"/>
    </source>
</evidence>
<dbReference type="Gene3D" id="3.10.580.10">
    <property type="entry name" value="CBS-domain"/>
    <property type="match status" value="1"/>
</dbReference>
<gene>
    <name evidence="4" type="ORF">AB4875_13425</name>
</gene>